<reference evidence="1" key="1">
    <citation type="submission" date="2020-02" db="EMBL/GenBank/DDBJ databases">
        <authorList>
            <person name="Meier V. D."/>
        </authorList>
    </citation>
    <scope>NUCLEOTIDE SEQUENCE</scope>
    <source>
        <strain evidence="1">AVDCRST_MAG93</strain>
    </source>
</reference>
<evidence type="ECO:0000313" key="1">
    <source>
        <dbReference type="EMBL" id="CAA9345647.1"/>
    </source>
</evidence>
<gene>
    <name evidence="1" type="ORF">AVDCRST_MAG93-6870</name>
</gene>
<dbReference type="EMBL" id="CADCTR010002313">
    <property type="protein sequence ID" value="CAA9345647.1"/>
    <property type="molecule type" value="Genomic_DNA"/>
</dbReference>
<proteinExistence type="predicted"/>
<feature type="non-terminal residue" evidence="1">
    <location>
        <position position="1"/>
    </location>
</feature>
<dbReference type="AlphaFoldDB" id="A0A6J4LYM6"/>
<organism evidence="1">
    <name type="scientific">uncultured Chloroflexia bacterium</name>
    <dbReference type="NCBI Taxonomy" id="1672391"/>
    <lineage>
        <taxon>Bacteria</taxon>
        <taxon>Bacillati</taxon>
        <taxon>Chloroflexota</taxon>
        <taxon>Chloroflexia</taxon>
        <taxon>environmental samples</taxon>
    </lineage>
</organism>
<sequence>ATLHIAPFWLPAVSRDCLTRQTDIICELSLQELGKFFELSQVCINSSTPYRAYPWPTFTLHLVLH</sequence>
<accession>A0A6J4LYM6</accession>
<protein>
    <submittedName>
        <fullName evidence="1">Uncharacterized protein</fullName>
    </submittedName>
</protein>
<name>A0A6J4LYM6_9CHLR</name>